<dbReference type="Proteomes" id="UP000075502">
    <property type="component" value="Unassembled WGS sequence"/>
</dbReference>
<dbReference type="SUPFAM" id="SSF50494">
    <property type="entry name" value="Trypsin-like serine proteases"/>
    <property type="match status" value="1"/>
</dbReference>
<dbReference type="InterPro" id="IPR009003">
    <property type="entry name" value="Peptidase_S1_PA"/>
</dbReference>
<protein>
    <recommendedName>
        <fullName evidence="1">Effector-associated domain-containing protein</fullName>
    </recommendedName>
</protein>
<sequence length="389" mass="42243">MSFHYLPQPRIHELFAAFTDAGMVRSGVLDSLLEGLSPAFASSLPDGGQANARLLTTLQRLNTVERLTDGSVPFSVWLQNAASLAAAFPKAAGVVLRALADVSARAAGAAPEPGFRDALPGKEERIVHRDDMLPFAFLRGGVEAGRAVARLRVTRVEGGKPALDAAGEPRRYRGTGWLLTRSLIITNHHVIVARLAEEPPASIGDLELQARSVVAEFDYDEKGAVPTEARVARLEAFSPHTGPLDYAILRLEAPVDVGRRPLRVSRAPFALPADPGRYPAVNIIQHPEGEPKRVACRNNLVTRVQGTDLWYFTDTMAGSSGSPVFDDRWQVVALHKKWDHVDNVMYQGKTTAWANVGTLMSAVLDDLGKSGRQEDRALLDEILRDNQGG</sequence>
<dbReference type="Pfam" id="PF19957">
    <property type="entry name" value="EAD5"/>
    <property type="match status" value="1"/>
</dbReference>
<dbReference type="PANTHER" id="PTHR14389">
    <property type="entry name" value="SI:CH1073-475A24.1"/>
    <property type="match status" value="1"/>
</dbReference>
<organism evidence="2 3">
    <name type="scientific">Sorangium cellulosum</name>
    <name type="common">Polyangium cellulosum</name>
    <dbReference type="NCBI Taxonomy" id="56"/>
    <lineage>
        <taxon>Bacteria</taxon>
        <taxon>Pseudomonadati</taxon>
        <taxon>Myxococcota</taxon>
        <taxon>Polyangia</taxon>
        <taxon>Polyangiales</taxon>
        <taxon>Polyangiaceae</taxon>
        <taxon>Sorangium</taxon>
    </lineage>
</organism>
<dbReference type="PANTHER" id="PTHR14389:SF3">
    <property type="entry name" value="PROTEIN FAM111A-LIKE"/>
    <property type="match status" value="1"/>
</dbReference>
<dbReference type="InterPro" id="IPR043504">
    <property type="entry name" value="Peptidase_S1_PA_chymotrypsin"/>
</dbReference>
<dbReference type="AlphaFoldDB" id="A0A150TFJ9"/>
<dbReference type="EMBL" id="JEME01002700">
    <property type="protein sequence ID" value="KYG03469.1"/>
    <property type="molecule type" value="Genomic_DNA"/>
</dbReference>
<evidence type="ECO:0000259" key="1">
    <source>
        <dbReference type="Pfam" id="PF19957"/>
    </source>
</evidence>
<proteinExistence type="predicted"/>
<gene>
    <name evidence="2" type="ORF">BE21_51525</name>
</gene>
<evidence type="ECO:0000313" key="3">
    <source>
        <dbReference type="Proteomes" id="UP000075502"/>
    </source>
</evidence>
<feature type="domain" description="Effector-associated" evidence="1">
    <location>
        <begin position="5"/>
        <end position="139"/>
    </location>
</feature>
<comment type="caution">
    <text evidence="2">The sequence shown here is derived from an EMBL/GenBank/DDBJ whole genome shotgun (WGS) entry which is preliminary data.</text>
</comment>
<dbReference type="Gene3D" id="2.40.10.10">
    <property type="entry name" value="Trypsin-like serine proteases"/>
    <property type="match status" value="2"/>
</dbReference>
<dbReference type="InterPro" id="IPR045432">
    <property type="entry name" value="EAD5"/>
</dbReference>
<dbReference type="Pfam" id="PF13365">
    <property type="entry name" value="Trypsin_2"/>
    <property type="match status" value="1"/>
</dbReference>
<name>A0A150TFJ9_SORCE</name>
<reference evidence="2 3" key="1">
    <citation type="submission" date="2014-02" db="EMBL/GenBank/DDBJ databases">
        <title>The small core and large imbalanced accessory genome model reveals a collaborative survival strategy of Sorangium cellulosum strains in nature.</title>
        <authorList>
            <person name="Han K."/>
            <person name="Peng R."/>
            <person name="Blom J."/>
            <person name="Li Y.-Z."/>
        </authorList>
    </citation>
    <scope>NUCLEOTIDE SEQUENCE [LARGE SCALE GENOMIC DNA]</scope>
    <source>
        <strain evidence="2 3">So0007-03</strain>
    </source>
</reference>
<accession>A0A150TFJ9</accession>
<evidence type="ECO:0000313" key="2">
    <source>
        <dbReference type="EMBL" id="KYG03469.1"/>
    </source>
</evidence>